<dbReference type="PhylomeDB" id="A7IP15"/>
<evidence type="ECO:0000256" key="7">
    <source>
        <dbReference type="SAM" id="Phobius"/>
    </source>
</evidence>
<organism evidence="9 10">
    <name type="scientific">Xanthobacter autotrophicus (strain ATCC BAA-1158 / Py2)</name>
    <dbReference type="NCBI Taxonomy" id="78245"/>
    <lineage>
        <taxon>Bacteria</taxon>
        <taxon>Pseudomonadati</taxon>
        <taxon>Pseudomonadota</taxon>
        <taxon>Alphaproteobacteria</taxon>
        <taxon>Hyphomicrobiales</taxon>
        <taxon>Xanthobacteraceae</taxon>
        <taxon>Xanthobacter</taxon>
    </lineage>
</organism>
<name>A7IP15_XANP2</name>
<dbReference type="AlphaFoldDB" id="A7IP15"/>
<proteinExistence type="inferred from homology"/>
<evidence type="ECO:0000256" key="5">
    <source>
        <dbReference type="ARBA" id="ARBA00038105"/>
    </source>
</evidence>
<keyword evidence="4 7" id="KW-0472">Membrane</keyword>
<comment type="subcellular location">
    <subcellularLocation>
        <location evidence="1">Membrane</location>
        <topology evidence="1">Single-pass membrane protein</topology>
    </subcellularLocation>
</comment>
<evidence type="ECO:0000313" key="10">
    <source>
        <dbReference type="Proteomes" id="UP000002417"/>
    </source>
</evidence>
<feature type="region of interest" description="Disordered" evidence="6">
    <location>
        <begin position="163"/>
        <end position="182"/>
    </location>
</feature>
<dbReference type="PANTHER" id="PTHR12763">
    <property type="match status" value="1"/>
</dbReference>
<keyword evidence="2 7" id="KW-0812">Transmembrane</keyword>
<accession>A7IP15</accession>
<dbReference type="HOGENOM" id="CLU_017633_13_1_5"/>
<dbReference type="PROSITE" id="PS50076">
    <property type="entry name" value="DNAJ_2"/>
    <property type="match status" value="1"/>
</dbReference>
<dbReference type="GO" id="GO:0016020">
    <property type="term" value="C:membrane"/>
    <property type="evidence" value="ECO:0007669"/>
    <property type="project" value="UniProtKB-SubCell"/>
</dbReference>
<evidence type="ECO:0000256" key="3">
    <source>
        <dbReference type="ARBA" id="ARBA00022989"/>
    </source>
</evidence>
<evidence type="ECO:0000256" key="6">
    <source>
        <dbReference type="SAM" id="MobiDB-lite"/>
    </source>
</evidence>
<evidence type="ECO:0000256" key="4">
    <source>
        <dbReference type="ARBA" id="ARBA00023136"/>
    </source>
</evidence>
<dbReference type="InterPro" id="IPR036869">
    <property type="entry name" value="J_dom_sf"/>
</dbReference>
<evidence type="ECO:0000313" key="9">
    <source>
        <dbReference type="EMBL" id="ABS69761.1"/>
    </source>
</evidence>
<evidence type="ECO:0000256" key="2">
    <source>
        <dbReference type="ARBA" id="ARBA00022692"/>
    </source>
</evidence>
<dbReference type="CDD" id="cd06257">
    <property type="entry name" value="DnaJ"/>
    <property type="match status" value="1"/>
</dbReference>
<keyword evidence="9" id="KW-0346">Stress response</keyword>
<protein>
    <submittedName>
        <fullName evidence="9">Heat shock protein DnaJ domain protein</fullName>
    </submittedName>
</protein>
<evidence type="ECO:0000259" key="8">
    <source>
        <dbReference type="PROSITE" id="PS50076"/>
    </source>
</evidence>
<gene>
    <name evidence="9" type="ordered locus">Xaut_4540</name>
</gene>
<keyword evidence="10" id="KW-1185">Reference proteome</keyword>
<evidence type="ECO:0000256" key="1">
    <source>
        <dbReference type="ARBA" id="ARBA00004167"/>
    </source>
</evidence>
<dbReference type="InterPro" id="IPR001623">
    <property type="entry name" value="DnaJ_domain"/>
</dbReference>
<reference evidence="9 10" key="1">
    <citation type="submission" date="2007-07" db="EMBL/GenBank/DDBJ databases">
        <title>Complete sequence of chromosome of Xanthobacter autotrophicus Py2.</title>
        <authorList>
            <consortium name="US DOE Joint Genome Institute"/>
            <person name="Copeland A."/>
            <person name="Lucas S."/>
            <person name="Lapidus A."/>
            <person name="Barry K."/>
            <person name="Glavina del Rio T."/>
            <person name="Hammon N."/>
            <person name="Israni S."/>
            <person name="Dalin E."/>
            <person name="Tice H."/>
            <person name="Pitluck S."/>
            <person name="Sims D."/>
            <person name="Brettin T."/>
            <person name="Bruce D."/>
            <person name="Detter J.C."/>
            <person name="Han C."/>
            <person name="Tapia R."/>
            <person name="Brainard J."/>
            <person name="Schmutz J."/>
            <person name="Larimer F."/>
            <person name="Land M."/>
            <person name="Hauser L."/>
            <person name="Kyrpides N."/>
            <person name="Kim E."/>
            <person name="Ensigns S.A."/>
            <person name="Richardson P."/>
        </authorList>
    </citation>
    <scope>NUCLEOTIDE SEQUENCE [LARGE SCALE GENOMIC DNA]</scope>
    <source>
        <strain evidence="10">ATCC BAA-1158 / Py2</strain>
    </source>
</reference>
<dbReference type="FunFam" id="1.10.287.110:FF:000001">
    <property type="entry name" value="Import inner membrane translocase subunit tim14"/>
    <property type="match status" value="1"/>
</dbReference>
<feature type="transmembrane region" description="Helical" evidence="7">
    <location>
        <begin position="29"/>
        <end position="50"/>
    </location>
</feature>
<comment type="similarity">
    <text evidence="5">Belongs to the TIM14 family.</text>
</comment>
<keyword evidence="3 7" id="KW-1133">Transmembrane helix</keyword>
<dbReference type="eggNOG" id="COG2214">
    <property type="taxonomic scope" value="Bacteria"/>
</dbReference>
<dbReference type="KEGG" id="xau:Xaut_4540"/>
<dbReference type="PANTHER" id="PTHR12763:SF28">
    <property type="entry name" value="GEO10507P1-RELATED"/>
    <property type="match status" value="1"/>
</dbReference>
<feature type="domain" description="J" evidence="8">
    <location>
        <begin position="189"/>
        <end position="242"/>
    </location>
</feature>
<dbReference type="SMART" id="SM00271">
    <property type="entry name" value="DnaJ"/>
    <property type="match status" value="1"/>
</dbReference>
<dbReference type="EMBL" id="CP000781">
    <property type="protein sequence ID" value="ABS69761.1"/>
    <property type="molecule type" value="Genomic_DNA"/>
</dbReference>
<dbReference type="Proteomes" id="UP000002417">
    <property type="component" value="Chromosome"/>
</dbReference>
<dbReference type="Gene3D" id="1.10.287.110">
    <property type="entry name" value="DnaJ domain"/>
    <property type="match status" value="1"/>
</dbReference>
<sequence>MISLIAGALLLIIGLYGLKIWTKADPKVLMAILMRSLAYAALLGAAGALAMGRFGAAIPLAAVGIGLLGRLDPQGVGGYLGSLFRKRGAPQVSKVRTQLLEMELDLASGEMKGVVVSGPDAGTTLDALDVPALLAMRRICDPQSLALLEAYLDRRAPAWREHAQTDAGGGNMGAGESVRAGSDAMTEEEAYQILGLEPGADTEAVRAAHRALMKRLHPDLGGSSYLASRINRAKDVILRKHG</sequence>
<dbReference type="SUPFAM" id="SSF46565">
    <property type="entry name" value="Chaperone J-domain"/>
    <property type="match status" value="1"/>
</dbReference>
<dbReference type="STRING" id="78245.Xaut_4540"/>